<evidence type="ECO:0000313" key="5">
    <source>
        <dbReference type="Proteomes" id="UP000602442"/>
    </source>
</evidence>
<protein>
    <submittedName>
        <fullName evidence="4">Response regulator</fullName>
    </submittedName>
</protein>
<evidence type="ECO:0000256" key="1">
    <source>
        <dbReference type="PROSITE-ProRule" id="PRU00169"/>
    </source>
</evidence>
<reference evidence="4 5" key="1">
    <citation type="submission" date="2020-11" db="EMBL/GenBank/DDBJ databases">
        <title>Erythrobacter sediminis sp. nov., a marine bacterium from a tidal flat of Garorim Bay.</title>
        <authorList>
            <person name="Kim D."/>
            <person name="Yoo Y."/>
            <person name="Kim J.-J."/>
        </authorList>
    </citation>
    <scope>NUCLEOTIDE SEQUENCE [LARGE SCALE GENOMIC DNA]</scope>
    <source>
        <strain evidence="4 5">JGD-13</strain>
    </source>
</reference>
<dbReference type="InterPro" id="IPR052048">
    <property type="entry name" value="ST_Response_Regulator"/>
</dbReference>
<evidence type="ECO:0000313" key="4">
    <source>
        <dbReference type="EMBL" id="MBH5322844.1"/>
    </source>
</evidence>
<dbReference type="PANTHER" id="PTHR43228:SF1">
    <property type="entry name" value="TWO-COMPONENT RESPONSE REGULATOR ARR22"/>
    <property type="match status" value="1"/>
</dbReference>
<dbReference type="InterPro" id="IPR001789">
    <property type="entry name" value="Sig_transdc_resp-reg_receiver"/>
</dbReference>
<feature type="domain" description="Response regulatory" evidence="3">
    <location>
        <begin position="100"/>
        <end position="216"/>
    </location>
</feature>
<evidence type="ECO:0000259" key="3">
    <source>
        <dbReference type="PROSITE" id="PS50110"/>
    </source>
</evidence>
<dbReference type="RefSeq" id="WP_197921583.1">
    <property type="nucleotide sequence ID" value="NZ_CAWPTA010000008.1"/>
</dbReference>
<dbReference type="Pfam" id="PF00072">
    <property type="entry name" value="Response_reg"/>
    <property type="match status" value="1"/>
</dbReference>
<dbReference type="PANTHER" id="PTHR43228">
    <property type="entry name" value="TWO-COMPONENT RESPONSE REGULATOR"/>
    <property type="match status" value="1"/>
</dbReference>
<feature type="compositionally biased region" description="Low complexity" evidence="2">
    <location>
        <begin position="60"/>
        <end position="75"/>
    </location>
</feature>
<feature type="compositionally biased region" description="Acidic residues" evidence="2">
    <location>
        <begin position="38"/>
        <end position="59"/>
    </location>
</feature>
<keyword evidence="5" id="KW-1185">Reference proteome</keyword>
<dbReference type="InterPro" id="IPR011006">
    <property type="entry name" value="CheY-like_superfamily"/>
</dbReference>
<evidence type="ECO:0000256" key="2">
    <source>
        <dbReference type="SAM" id="MobiDB-lite"/>
    </source>
</evidence>
<keyword evidence="1" id="KW-0597">Phosphoprotein</keyword>
<comment type="caution">
    <text evidence="4">The sequence shown here is derived from an EMBL/GenBank/DDBJ whole genome shotgun (WGS) entry which is preliminary data.</text>
</comment>
<dbReference type="Gene3D" id="3.40.50.2300">
    <property type="match status" value="1"/>
</dbReference>
<feature type="modified residue" description="4-aspartylphosphate" evidence="1">
    <location>
        <position position="149"/>
    </location>
</feature>
<dbReference type="PROSITE" id="PS50110">
    <property type="entry name" value="RESPONSE_REGULATORY"/>
    <property type="match status" value="1"/>
</dbReference>
<dbReference type="SMART" id="SM00448">
    <property type="entry name" value="REC"/>
    <property type="match status" value="1"/>
</dbReference>
<feature type="region of interest" description="Disordered" evidence="2">
    <location>
        <begin position="26"/>
        <end position="75"/>
    </location>
</feature>
<gene>
    <name evidence="4" type="ORF">I5L03_09620</name>
</gene>
<name>A0ABS0N4X4_9SPHN</name>
<organism evidence="4 5">
    <name type="scientific">Aurantiacibacter sediminis</name>
    <dbReference type="NCBI Taxonomy" id="2793064"/>
    <lineage>
        <taxon>Bacteria</taxon>
        <taxon>Pseudomonadati</taxon>
        <taxon>Pseudomonadota</taxon>
        <taxon>Alphaproteobacteria</taxon>
        <taxon>Sphingomonadales</taxon>
        <taxon>Erythrobacteraceae</taxon>
        <taxon>Aurantiacibacter</taxon>
    </lineage>
</organism>
<accession>A0ABS0N4X4</accession>
<dbReference type="Proteomes" id="UP000602442">
    <property type="component" value="Unassembled WGS sequence"/>
</dbReference>
<proteinExistence type="predicted"/>
<sequence>MQHLIKRSTGPRASKAAPPTLAERLAANRKASQAAAAEELEEQEFEQVEDVLDLTEEAPLEAAPASAPANDTPANDTDAIVEAAKAARSGGAKPQASGKTCLVVDDSRVIRKVASKIASDLGFTVIEAEHGEEALLRCKQTMPDLVLTDWDMPVMDGPSFVTALREKPGGGAVKVVFCTSKGEAGDIHKGIGAGADDYIVKPFDEAAITSKLQKLGVI</sequence>
<dbReference type="EMBL" id="JAEANY010000003">
    <property type="protein sequence ID" value="MBH5322844.1"/>
    <property type="molecule type" value="Genomic_DNA"/>
</dbReference>
<feature type="compositionally biased region" description="Low complexity" evidence="2">
    <location>
        <begin position="28"/>
        <end position="37"/>
    </location>
</feature>
<feature type="region of interest" description="Disordered" evidence="2">
    <location>
        <begin position="1"/>
        <end position="20"/>
    </location>
</feature>
<dbReference type="CDD" id="cd17546">
    <property type="entry name" value="REC_hyHK_CKI1_RcsC-like"/>
    <property type="match status" value="1"/>
</dbReference>
<dbReference type="SUPFAM" id="SSF52172">
    <property type="entry name" value="CheY-like"/>
    <property type="match status" value="1"/>
</dbReference>